<sequence>MIDFQIQNKKIDQMSEVLTENLGDGVFIIKINRPKLLNSLTTNTLRELAKAFNDLSDKKETRAVILTGEGRAFSAGIDLTSAIKVFQGEFKPTKETDPVLAMNDATYPIIGAINGYAITGGFEIALACDILIGGESAAFQDTHAKFGLMPSWGLSQKLPRLIGANRARHSALTATKIDSKTAYEWGLISRVVPDSELLNTCKQIAKEIVANHPVLVKNYKNVINTGIEMNFKDAMQHEQDKAWSYYGGMVKSDFDKMAQFIASRGQKSKL</sequence>
<dbReference type="Gene3D" id="3.90.226.10">
    <property type="entry name" value="2-enoyl-CoA Hydratase, Chain A, domain 1"/>
    <property type="match status" value="1"/>
</dbReference>
<evidence type="ECO:0000313" key="3">
    <source>
        <dbReference type="Proteomes" id="UP001431209"/>
    </source>
</evidence>
<evidence type="ECO:0000313" key="2">
    <source>
        <dbReference type="EMBL" id="KAL0490083.1"/>
    </source>
</evidence>
<accession>A0AAW2ZJP8</accession>
<dbReference type="InterPro" id="IPR001753">
    <property type="entry name" value="Enoyl-CoA_hydra/iso"/>
</dbReference>
<dbReference type="Pfam" id="PF00378">
    <property type="entry name" value="ECH_1"/>
    <property type="match status" value="1"/>
</dbReference>
<comment type="similarity">
    <text evidence="1">Belongs to the enoyl-CoA hydratase/isomerase family.</text>
</comment>
<dbReference type="PANTHER" id="PTHR43802:SF1">
    <property type="entry name" value="IP11341P-RELATED"/>
    <property type="match status" value="1"/>
</dbReference>
<dbReference type="CDD" id="cd06558">
    <property type="entry name" value="crotonase-like"/>
    <property type="match status" value="1"/>
</dbReference>
<name>A0AAW2ZJP8_9EUKA</name>
<organism evidence="2 3">
    <name type="scientific">Acrasis kona</name>
    <dbReference type="NCBI Taxonomy" id="1008807"/>
    <lineage>
        <taxon>Eukaryota</taxon>
        <taxon>Discoba</taxon>
        <taxon>Heterolobosea</taxon>
        <taxon>Tetramitia</taxon>
        <taxon>Eutetramitia</taxon>
        <taxon>Acrasidae</taxon>
        <taxon>Acrasis</taxon>
    </lineage>
</organism>
<dbReference type="EMBL" id="JAOPGA020001632">
    <property type="protein sequence ID" value="KAL0490083.1"/>
    <property type="molecule type" value="Genomic_DNA"/>
</dbReference>
<evidence type="ECO:0000256" key="1">
    <source>
        <dbReference type="ARBA" id="ARBA00005254"/>
    </source>
</evidence>
<protein>
    <submittedName>
        <fullName evidence="2">Enoyl-CoA hydratase</fullName>
    </submittedName>
</protein>
<dbReference type="AlphaFoldDB" id="A0AAW2ZJP8"/>
<dbReference type="SUPFAM" id="SSF52096">
    <property type="entry name" value="ClpP/crotonase"/>
    <property type="match status" value="1"/>
</dbReference>
<keyword evidence="3" id="KW-1185">Reference proteome</keyword>
<dbReference type="Proteomes" id="UP001431209">
    <property type="component" value="Unassembled WGS sequence"/>
</dbReference>
<comment type="caution">
    <text evidence="2">The sequence shown here is derived from an EMBL/GenBank/DDBJ whole genome shotgun (WGS) entry which is preliminary data.</text>
</comment>
<reference evidence="2 3" key="1">
    <citation type="submission" date="2024-03" db="EMBL/GenBank/DDBJ databases">
        <title>The Acrasis kona genome and developmental transcriptomes reveal deep origins of eukaryotic multicellular pathways.</title>
        <authorList>
            <person name="Sheikh S."/>
            <person name="Fu C.-J."/>
            <person name="Brown M.W."/>
            <person name="Baldauf S.L."/>
        </authorList>
    </citation>
    <scope>NUCLEOTIDE SEQUENCE [LARGE SCALE GENOMIC DNA]</scope>
    <source>
        <strain evidence="2 3">ATCC MYA-3509</strain>
    </source>
</reference>
<gene>
    <name evidence="2" type="ORF">AKO1_009418</name>
</gene>
<proteinExistence type="inferred from homology"/>
<dbReference type="InterPro" id="IPR029045">
    <property type="entry name" value="ClpP/crotonase-like_dom_sf"/>
</dbReference>
<dbReference type="PANTHER" id="PTHR43802">
    <property type="entry name" value="ENOYL-COA HYDRATASE"/>
    <property type="match status" value="1"/>
</dbReference>